<dbReference type="GO" id="GO:0042834">
    <property type="term" value="F:peptidoglycan binding"/>
    <property type="evidence" value="ECO:0007669"/>
    <property type="project" value="InterPro"/>
</dbReference>
<dbReference type="RefSeq" id="WP_119530430.1">
    <property type="nucleotide sequence ID" value="NZ_QXTF01000001.1"/>
</dbReference>
<dbReference type="InterPro" id="IPR052748">
    <property type="entry name" value="ISR_Activator"/>
</dbReference>
<accession>A0A418Q0Z9</accession>
<organism evidence="3 4">
    <name type="scientific">Sphingomonas edaphi</name>
    <dbReference type="NCBI Taxonomy" id="2315689"/>
    <lineage>
        <taxon>Bacteria</taxon>
        <taxon>Pseudomonadati</taxon>
        <taxon>Pseudomonadota</taxon>
        <taxon>Alphaproteobacteria</taxon>
        <taxon>Sphingomonadales</taxon>
        <taxon>Sphingomonadaceae</taxon>
        <taxon>Sphingomonas</taxon>
    </lineage>
</organism>
<dbReference type="PANTHER" id="PTHR45011:SF1">
    <property type="entry name" value="DAP3-BINDING CELL DEATH ENHANCER 1"/>
    <property type="match status" value="1"/>
</dbReference>
<dbReference type="Pfam" id="PF05036">
    <property type="entry name" value="SPOR"/>
    <property type="match status" value="1"/>
</dbReference>
<dbReference type="Gene3D" id="3.30.70.1070">
    <property type="entry name" value="Sporulation related repeat"/>
    <property type="match status" value="1"/>
</dbReference>
<comment type="caution">
    <text evidence="3">The sequence shown here is derived from an EMBL/GenBank/DDBJ whole genome shotgun (WGS) entry which is preliminary data.</text>
</comment>
<dbReference type="SUPFAM" id="SSF110997">
    <property type="entry name" value="Sporulation related repeat"/>
    <property type="match status" value="1"/>
</dbReference>
<dbReference type="InterPro" id="IPR007730">
    <property type="entry name" value="SPOR-like_dom"/>
</dbReference>
<evidence type="ECO:0000313" key="3">
    <source>
        <dbReference type="EMBL" id="RIX31521.1"/>
    </source>
</evidence>
<reference evidence="3 4" key="1">
    <citation type="submission" date="2018-09" db="EMBL/GenBank/DDBJ databases">
        <title>Sphingomonas sp. DAC4.</title>
        <authorList>
            <person name="Seo T."/>
        </authorList>
    </citation>
    <scope>NUCLEOTIDE SEQUENCE [LARGE SCALE GENOMIC DNA]</scope>
    <source>
        <strain evidence="3 4">DAC4</strain>
    </source>
</reference>
<dbReference type="EMBL" id="QXTF01000001">
    <property type="protein sequence ID" value="RIX31521.1"/>
    <property type="molecule type" value="Genomic_DNA"/>
</dbReference>
<feature type="signal peptide" evidence="1">
    <location>
        <begin position="1"/>
        <end position="19"/>
    </location>
</feature>
<dbReference type="SUPFAM" id="SSF81901">
    <property type="entry name" value="HCP-like"/>
    <property type="match status" value="1"/>
</dbReference>
<evidence type="ECO:0000313" key="4">
    <source>
        <dbReference type="Proteomes" id="UP000285023"/>
    </source>
</evidence>
<dbReference type="Proteomes" id="UP000285023">
    <property type="component" value="Unassembled WGS sequence"/>
</dbReference>
<dbReference type="InterPro" id="IPR011990">
    <property type="entry name" value="TPR-like_helical_dom_sf"/>
</dbReference>
<feature type="domain" description="SPOR" evidence="2">
    <location>
        <begin position="225"/>
        <end position="300"/>
    </location>
</feature>
<keyword evidence="1" id="KW-0732">Signal</keyword>
<dbReference type="InterPro" id="IPR006597">
    <property type="entry name" value="Sel1-like"/>
</dbReference>
<dbReference type="AlphaFoldDB" id="A0A418Q0Z9"/>
<gene>
    <name evidence="3" type="ORF">D3M59_00365</name>
</gene>
<sequence>MRTLLLALTISAAAIPATAQDVKSGIDAWQKGDAAGAVAIWRPLAEQGDADAAFNIGQSYRLGKGVPLDLAQAQSWLERAARKGHNDAAATLGLLLFQNGNRVTAMRWLRQAAEAGEPRALLLIGTALYNGDGIASDPVTAYAYVSRSAAQGLAQAKATLADMDQIMPLDQRQKGLALAKKLAAVRTSDIAGAQPKALTKPKAPAKSTPSKVAVALAPPIAPVPAAASGAWRIQLGAFSQRSSAQSLFSKMSTKLGGLQPYYIPAGAVVRLQAGPFRTRADASAACARLAPQPCFAVVAR</sequence>
<keyword evidence="4" id="KW-1185">Reference proteome</keyword>
<dbReference type="PROSITE" id="PS51724">
    <property type="entry name" value="SPOR"/>
    <property type="match status" value="1"/>
</dbReference>
<feature type="chain" id="PRO_5019347895" description="SPOR domain-containing protein" evidence="1">
    <location>
        <begin position="20"/>
        <end position="300"/>
    </location>
</feature>
<dbReference type="OrthoDB" id="112232at2"/>
<evidence type="ECO:0000259" key="2">
    <source>
        <dbReference type="PROSITE" id="PS51724"/>
    </source>
</evidence>
<dbReference type="PANTHER" id="PTHR45011">
    <property type="entry name" value="DAP3-BINDING CELL DEATH ENHANCER 1"/>
    <property type="match status" value="1"/>
</dbReference>
<evidence type="ECO:0000256" key="1">
    <source>
        <dbReference type="SAM" id="SignalP"/>
    </source>
</evidence>
<protein>
    <recommendedName>
        <fullName evidence="2">SPOR domain-containing protein</fullName>
    </recommendedName>
</protein>
<dbReference type="InterPro" id="IPR036680">
    <property type="entry name" value="SPOR-like_sf"/>
</dbReference>
<dbReference type="Pfam" id="PF08238">
    <property type="entry name" value="Sel1"/>
    <property type="match status" value="3"/>
</dbReference>
<dbReference type="SMART" id="SM00671">
    <property type="entry name" value="SEL1"/>
    <property type="match status" value="3"/>
</dbReference>
<proteinExistence type="predicted"/>
<name>A0A418Q0Z9_9SPHN</name>
<dbReference type="Gene3D" id="1.25.40.10">
    <property type="entry name" value="Tetratricopeptide repeat domain"/>
    <property type="match status" value="1"/>
</dbReference>